<evidence type="ECO:0000313" key="10">
    <source>
        <dbReference type="RefSeq" id="XP_017304130.2"/>
    </source>
</evidence>
<comment type="subcellular location">
    <subcellularLocation>
        <location evidence="1">Cytoplasm</location>
        <location evidence="1">Cytoskeleton</location>
        <location evidence="1">Spindle</location>
    </subcellularLocation>
</comment>
<dbReference type="PROSITE" id="PS00845">
    <property type="entry name" value="CAP_GLY_1"/>
    <property type="match status" value="1"/>
</dbReference>
<keyword evidence="9" id="KW-1185">Reference proteome</keyword>
<evidence type="ECO:0000256" key="1">
    <source>
        <dbReference type="ARBA" id="ARBA00004186"/>
    </source>
</evidence>
<dbReference type="InterPro" id="IPR000938">
    <property type="entry name" value="CAP-Gly_domain"/>
</dbReference>
<feature type="compositionally biased region" description="Polar residues" evidence="7">
    <location>
        <begin position="138"/>
        <end position="149"/>
    </location>
</feature>
<feature type="domain" description="CAP-Gly" evidence="8">
    <location>
        <begin position="416"/>
        <end position="458"/>
    </location>
</feature>
<evidence type="ECO:0000256" key="2">
    <source>
        <dbReference type="ARBA" id="ARBA00022490"/>
    </source>
</evidence>
<feature type="compositionally biased region" description="Basic and acidic residues" evidence="7">
    <location>
        <begin position="204"/>
        <end position="236"/>
    </location>
</feature>
<evidence type="ECO:0000256" key="4">
    <source>
        <dbReference type="ARBA" id="ARBA00023017"/>
    </source>
</evidence>
<dbReference type="PROSITE" id="PS50245">
    <property type="entry name" value="CAP_GLY_2"/>
    <property type="match status" value="1"/>
</dbReference>
<dbReference type="GeneID" id="103520821"/>
<dbReference type="KEGG" id="dci:103520821"/>
<dbReference type="GO" id="GO:0005874">
    <property type="term" value="C:microtubule"/>
    <property type="evidence" value="ECO:0007669"/>
    <property type="project" value="UniProtKB-KW"/>
</dbReference>
<feature type="compositionally biased region" description="Acidic residues" evidence="7">
    <location>
        <begin position="79"/>
        <end position="88"/>
    </location>
</feature>
<dbReference type="InterPro" id="IPR036859">
    <property type="entry name" value="CAP-Gly_dom_sf"/>
</dbReference>
<feature type="compositionally biased region" description="Low complexity" evidence="7">
    <location>
        <begin position="315"/>
        <end position="331"/>
    </location>
</feature>
<dbReference type="GO" id="GO:0005819">
    <property type="term" value="C:spindle"/>
    <property type="evidence" value="ECO:0007669"/>
    <property type="project" value="UniProtKB-SubCell"/>
</dbReference>
<keyword evidence="3" id="KW-0493">Microtubule</keyword>
<organism evidence="9 10">
    <name type="scientific">Diaphorina citri</name>
    <name type="common">Asian citrus psyllid</name>
    <dbReference type="NCBI Taxonomy" id="121845"/>
    <lineage>
        <taxon>Eukaryota</taxon>
        <taxon>Metazoa</taxon>
        <taxon>Ecdysozoa</taxon>
        <taxon>Arthropoda</taxon>
        <taxon>Hexapoda</taxon>
        <taxon>Insecta</taxon>
        <taxon>Pterygota</taxon>
        <taxon>Neoptera</taxon>
        <taxon>Paraneoptera</taxon>
        <taxon>Hemiptera</taxon>
        <taxon>Sternorrhyncha</taxon>
        <taxon>Psylloidea</taxon>
        <taxon>Psyllidae</taxon>
        <taxon>Diaphorininae</taxon>
        <taxon>Diaphorina</taxon>
    </lineage>
</organism>
<feature type="compositionally biased region" description="Low complexity" evidence="7">
    <location>
        <begin position="126"/>
        <end position="137"/>
    </location>
</feature>
<keyword evidence="6" id="KW-0206">Cytoskeleton</keyword>
<feature type="compositionally biased region" description="Polar residues" evidence="7">
    <location>
        <begin position="237"/>
        <end position="252"/>
    </location>
</feature>
<evidence type="ECO:0000259" key="8">
    <source>
        <dbReference type="PROSITE" id="PS50245"/>
    </source>
</evidence>
<feature type="compositionally biased region" description="Basic and acidic residues" evidence="7">
    <location>
        <begin position="61"/>
        <end position="78"/>
    </location>
</feature>
<dbReference type="SUPFAM" id="SSF74924">
    <property type="entry name" value="Cap-Gly domain"/>
    <property type="match status" value="1"/>
</dbReference>
<name>A0A1S4EPL4_DIACI</name>
<accession>A0A1S4EPL4</accession>
<feature type="compositionally biased region" description="Polar residues" evidence="7">
    <location>
        <begin position="192"/>
        <end position="202"/>
    </location>
</feature>
<dbReference type="AlphaFoldDB" id="A0A1S4EPL4"/>
<proteinExistence type="predicted"/>
<feature type="compositionally biased region" description="Basic and acidic residues" evidence="7">
    <location>
        <begin position="302"/>
        <end position="314"/>
    </location>
</feature>
<feature type="compositionally biased region" description="Basic and acidic residues" evidence="7">
    <location>
        <begin position="253"/>
        <end position="276"/>
    </location>
</feature>
<keyword evidence="5" id="KW-0175">Coiled coil</keyword>
<dbReference type="GO" id="GO:0030286">
    <property type="term" value="C:dynein complex"/>
    <property type="evidence" value="ECO:0007669"/>
    <property type="project" value="UniProtKB-KW"/>
</dbReference>
<dbReference type="RefSeq" id="XP_017304130.2">
    <property type="nucleotide sequence ID" value="XM_017448641.2"/>
</dbReference>
<evidence type="ECO:0000256" key="7">
    <source>
        <dbReference type="SAM" id="MobiDB-lite"/>
    </source>
</evidence>
<feature type="compositionally biased region" description="Polar residues" evidence="7">
    <location>
        <begin position="156"/>
        <end position="177"/>
    </location>
</feature>
<dbReference type="STRING" id="121845.A0A1S4EPL4"/>
<reference evidence="10" key="1">
    <citation type="submission" date="2025-08" db="UniProtKB">
        <authorList>
            <consortium name="RefSeq"/>
        </authorList>
    </citation>
    <scope>IDENTIFICATION</scope>
</reference>
<protein>
    <submittedName>
        <fullName evidence="10">CAP-Gly domain-containing linker protein 4-like isoform X1</fullName>
    </submittedName>
</protein>
<dbReference type="PANTHER" id="PTHR18916:SF6">
    <property type="entry name" value="DYNACTIN SUBUNIT 1"/>
    <property type="match status" value="1"/>
</dbReference>
<dbReference type="Gene3D" id="2.30.30.190">
    <property type="entry name" value="CAP Gly-rich-like domain"/>
    <property type="match status" value="1"/>
</dbReference>
<evidence type="ECO:0000256" key="6">
    <source>
        <dbReference type="ARBA" id="ARBA00023212"/>
    </source>
</evidence>
<dbReference type="Pfam" id="PF01302">
    <property type="entry name" value="CAP_GLY"/>
    <property type="match status" value="1"/>
</dbReference>
<feature type="region of interest" description="Disordered" evidence="7">
    <location>
        <begin position="467"/>
        <end position="488"/>
    </location>
</feature>
<dbReference type="FunFam" id="2.30.30.190:FF:000014">
    <property type="entry name" value="Uncharacterized protein, isoform E"/>
    <property type="match status" value="1"/>
</dbReference>
<keyword evidence="4" id="KW-0243">Dynein</keyword>
<feature type="region of interest" description="Disordered" evidence="7">
    <location>
        <begin position="56"/>
        <end position="384"/>
    </location>
</feature>
<dbReference type="PANTHER" id="PTHR18916">
    <property type="entry name" value="DYNACTIN 1-RELATED MICROTUBULE-BINDING"/>
    <property type="match status" value="1"/>
</dbReference>
<feature type="compositionally biased region" description="Polar residues" evidence="7">
    <location>
        <begin position="93"/>
        <end position="125"/>
    </location>
</feature>
<evidence type="ECO:0000256" key="5">
    <source>
        <dbReference type="ARBA" id="ARBA00023054"/>
    </source>
</evidence>
<sequence length="488" mass="53609">MMSSFESMGNVARSESVADLNAELTLLTLAGSRTPRTEPVDLNSKSFGIASPSSKLGFRMETLHEEKPRGEARLSSHTEEEEEEEEREGDVVNCTSAVTKPLSISRTLDSLSDFNTAKVTTPSTFSSGYGSEAVSSSNLTNDDTLSIKSISDDTPDQNTRPISASQSFETKSPAQNLQEDKTQRHDRRKSSSELPETFNTIAFNDKKHEKAKDVLKSDDTSKVATEKPEFRGEERQNPFNKNFTIPNYSNDKLINHSDKLTNHSEKLTNHSIEKVTNHSNGKPSDPPTVDNEDTLPSVTITEDLKCKTLPEDMKSSMSSSLTISSDMASSSLTVSSEMDSCSDLDKRSSSSSLSSHDENKVVRRKSSTRRSSQSRASYPMSGDQSFDDVTLPEWVCLGESVLIRPYNSSGVIAYIGPTEFAAGTWVGVELDAPTGKNDGTVQGTRYFESRPKHGIFVRADKLIQDRRGRAMRSGGTGAMRRSTSRGKF</sequence>
<gene>
    <name evidence="10" type="primary">LOC103520821</name>
</gene>
<evidence type="ECO:0000256" key="3">
    <source>
        <dbReference type="ARBA" id="ARBA00022701"/>
    </source>
</evidence>
<evidence type="ECO:0000313" key="9">
    <source>
        <dbReference type="Proteomes" id="UP000079169"/>
    </source>
</evidence>
<dbReference type="PaxDb" id="121845-A0A1S4EPL4"/>
<dbReference type="SMART" id="SM01052">
    <property type="entry name" value="CAP_GLY"/>
    <property type="match status" value="1"/>
</dbReference>
<keyword evidence="2" id="KW-0963">Cytoplasm</keyword>
<dbReference type="Proteomes" id="UP000079169">
    <property type="component" value="Unplaced"/>
</dbReference>